<evidence type="ECO:0000256" key="1">
    <source>
        <dbReference type="ARBA" id="ARBA00004496"/>
    </source>
</evidence>
<dbReference type="GO" id="GO:0006520">
    <property type="term" value="P:amino acid metabolic process"/>
    <property type="evidence" value="ECO:0007669"/>
    <property type="project" value="InterPro"/>
</dbReference>
<feature type="domain" description="MABP" evidence="19">
    <location>
        <begin position="361"/>
        <end position="509"/>
    </location>
</feature>
<evidence type="ECO:0000256" key="7">
    <source>
        <dbReference type="ARBA" id="ARBA00022490"/>
    </source>
</evidence>
<evidence type="ECO:0000256" key="11">
    <source>
        <dbReference type="ARBA" id="ARBA00022833"/>
    </source>
</evidence>
<keyword evidence="12" id="KW-0653">Protein transport</keyword>
<dbReference type="PANTHER" id="PTHR45892:SF1">
    <property type="entry name" value="AMINOACYLASE-1"/>
    <property type="match status" value="1"/>
</dbReference>
<dbReference type="Pfam" id="PF07687">
    <property type="entry name" value="M20_dimer"/>
    <property type="match status" value="1"/>
</dbReference>
<dbReference type="Pfam" id="PF10240">
    <property type="entry name" value="DUF2464"/>
    <property type="match status" value="1"/>
</dbReference>
<reference evidence="21" key="1">
    <citation type="submission" date="2010-08" db="EMBL/GenBank/DDBJ databases">
        <authorList>
            <consortium name="Caenorhabditis japonica Sequencing Consortium"/>
            <person name="Wilson R.K."/>
        </authorList>
    </citation>
    <scope>NUCLEOTIDE SEQUENCE [LARGE SCALE GENOMIC DNA]</scope>
    <source>
        <strain evidence="21">DF5081</strain>
    </source>
</reference>
<protein>
    <recommendedName>
        <fullName evidence="5">N-acyl-aliphatic-L-amino acid amidohydrolase</fullName>
        <ecNumber evidence="5">3.5.1.14</ecNumber>
    </recommendedName>
    <alternativeName>
        <fullName evidence="14">N-acyl-L-amino-acid amidohydrolase</fullName>
    </alternativeName>
</protein>
<organism evidence="20 21">
    <name type="scientific">Caenorhabditis japonica</name>
    <dbReference type="NCBI Taxonomy" id="281687"/>
    <lineage>
        <taxon>Eukaryota</taxon>
        <taxon>Metazoa</taxon>
        <taxon>Ecdysozoa</taxon>
        <taxon>Nematoda</taxon>
        <taxon>Chromadorea</taxon>
        <taxon>Rhabditida</taxon>
        <taxon>Rhabditina</taxon>
        <taxon>Rhabditomorpha</taxon>
        <taxon>Rhabditoidea</taxon>
        <taxon>Rhabditidae</taxon>
        <taxon>Peloderinae</taxon>
        <taxon>Caenorhabditis</taxon>
    </lineage>
</organism>
<feature type="binding site" evidence="17">
    <location>
        <position position="88"/>
    </location>
    <ligand>
        <name>Zn(2+)</name>
        <dbReference type="ChEBI" id="CHEBI:29105"/>
        <label>1</label>
    </ligand>
</feature>
<dbReference type="PANTHER" id="PTHR45892">
    <property type="entry name" value="AMINOACYLASE-1"/>
    <property type="match status" value="1"/>
</dbReference>
<feature type="active site" description="Proton acceptor" evidence="16">
    <location>
        <position position="123"/>
    </location>
</feature>
<dbReference type="SUPFAM" id="SSF53187">
    <property type="entry name" value="Zn-dependent exopeptidases"/>
    <property type="match status" value="1"/>
</dbReference>
<evidence type="ECO:0000256" key="12">
    <source>
        <dbReference type="ARBA" id="ARBA00022927"/>
    </source>
</evidence>
<dbReference type="GO" id="GO:0031902">
    <property type="term" value="C:late endosome membrane"/>
    <property type="evidence" value="ECO:0007669"/>
    <property type="project" value="UniProtKB-SubCell"/>
</dbReference>
<dbReference type="AlphaFoldDB" id="A0A8R1DQL2"/>
<evidence type="ECO:0000256" key="14">
    <source>
        <dbReference type="ARBA" id="ARBA00029656"/>
    </source>
</evidence>
<evidence type="ECO:0000256" key="13">
    <source>
        <dbReference type="ARBA" id="ARBA00023136"/>
    </source>
</evidence>
<dbReference type="InterPro" id="IPR011650">
    <property type="entry name" value="Peptidase_M20_dimer"/>
</dbReference>
<comment type="similarity">
    <text evidence="3">Belongs to the peptidase M20A family.</text>
</comment>
<dbReference type="FunFam" id="2.100.10.50:FF:000002">
    <property type="entry name" value="Multivesicular body subunit 12B"/>
    <property type="match status" value="1"/>
</dbReference>
<feature type="active site" evidence="16">
    <location>
        <position position="57"/>
    </location>
</feature>
<evidence type="ECO:0000256" key="8">
    <source>
        <dbReference type="ARBA" id="ARBA00022723"/>
    </source>
</evidence>
<dbReference type="Gene3D" id="2.100.10.50">
    <property type="match status" value="1"/>
</dbReference>
<dbReference type="InterPro" id="IPR052083">
    <property type="entry name" value="Aminoacylase-1_M20A"/>
</dbReference>
<comment type="cofactor">
    <cofactor evidence="17">
        <name>Zn(2+)</name>
        <dbReference type="ChEBI" id="CHEBI:29105"/>
    </cofactor>
    <text evidence="17">Binds 2 Zn(2+) ions per subunit.</text>
</comment>
<keyword evidence="21" id="KW-1185">Reference proteome</keyword>
<dbReference type="FunFam" id="3.30.70.360:FF:000005">
    <property type="entry name" value="Putative Aminoacylase-1"/>
    <property type="match status" value="1"/>
</dbReference>
<feature type="binding site" evidence="17">
    <location>
        <position position="151"/>
    </location>
    <ligand>
        <name>Zn(2+)</name>
        <dbReference type="ChEBI" id="CHEBI:29105"/>
        <label>1</label>
    </ligand>
</feature>
<feature type="binding site" evidence="17">
    <location>
        <position position="124"/>
    </location>
    <ligand>
        <name>Zn(2+)</name>
        <dbReference type="ChEBI" id="CHEBI:29105"/>
        <label>2</label>
    </ligand>
</feature>
<dbReference type="EC" id="3.5.1.14" evidence="5"/>
<keyword evidence="10" id="KW-0378">Hydrolase</keyword>
<reference evidence="20" key="2">
    <citation type="submission" date="2022-06" db="UniProtKB">
        <authorList>
            <consortium name="EnsemblMetazoa"/>
        </authorList>
    </citation>
    <scope>IDENTIFICATION</scope>
    <source>
        <strain evidence="20">DF5081</strain>
    </source>
</reference>
<dbReference type="Pfam" id="PF01546">
    <property type="entry name" value="Peptidase_M20"/>
    <property type="match status" value="1"/>
</dbReference>
<dbReference type="NCBIfam" id="TIGR01880">
    <property type="entry name" value="Ac-peptdase-euk"/>
    <property type="match status" value="1"/>
</dbReference>
<accession>A0A8R1DQL2</accession>
<feature type="binding site" evidence="17">
    <location>
        <position position="55"/>
    </location>
    <ligand>
        <name>Zn(2+)</name>
        <dbReference type="ChEBI" id="CHEBI:29105"/>
        <label>1</label>
    </ligand>
</feature>
<dbReference type="InterPro" id="IPR036264">
    <property type="entry name" value="Bact_exopeptidase_dim_dom"/>
</dbReference>
<dbReference type="InterPro" id="IPR001261">
    <property type="entry name" value="ArgE/DapE_CS"/>
</dbReference>
<evidence type="ECO:0000256" key="2">
    <source>
        <dbReference type="ARBA" id="ARBA00004633"/>
    </source>
</evidence>
<dbReference type="FunFam" id="3.40.630.10:FF:000019">
    <property type="entry name" value="Aminoacylase 1"/>
    <property type="match status" value="1"/>
</dbReference>
<comment type="subcellular location">
    <subcellularLocation>
        <location evidence="1">Cytoplasm</location>
    </subcellularLocation>
    <subcellularLocation>
        <location evidence="2">Late endosome membrane</location>
        <topology evidence="2">Peripheral membrane protein</topology>
    </subcellularLocation>
</comment>
<dbReference type="GO" id="GO:0015031">
    <property type="term" value="P:protein transport"/>
    <property type="evidence" value="ECO:0007669"/>
    <property type="project" value="UniProtKB-KW"/>
</dbReference>
<dbReference type="SUPFAM" id="SSF55031">
    <property type="entry name" value="Bacterial exopeptidase dimerisation domain"/>
    <property type="match status" value="1"/>
</dbReference>
<keyword evidence="6" id="KW-0813">Transport</keyword>
<evidence type="ECO:0000256" key="3">
    <source>
        <dbReference type="ARBA" id="ARBA00006247"/>
    </source>
</evidence>
<evidence type="ECO:0000259" key="18">
    <source>
        <dbReference type="PROSITE" id="PS51497"/>
    </source>
</evidence>
<sequence length="625" mass="69830">MLLDGRSACRDFLFNYADELGIQRRAIETAPGTFFVIMTIPGSRPELPAIMLYSHTDVVPTFREHWTHDPYSAYKDEEGNIFARGAQDMKCVGVQYMEALRNWFAKGVKKWSRTIHIVWGPDEEIGHVNGMKGFSLTDEFKALNVDFALDEGIAAEDDVYKVFYAERIPWWVKVTLPGNPGHGSKFIEKTAVEKLQKLLASVDEFRNEQKALLTANPDLTIGDVTTSNVTIINGGVQVNVVPEKFEAYIDIRVTPLQDLDVIRARVDRWAEEAGEGVTYEFMQSTNPSDKTTMDFETFSNFKLISPNTREDPFWAAIDDGLKKEGCNYKKEIFIGATDSRFVRAPKRMTELGFTADNATPTLPITAICIVGDKNKSPRGFVPVVKCHDDQSDADLWRDGFFAINRQVRYICTSTEIPDTIKTAVQVVTNLIIVRESDPIPHGYVAIDYTADSREKSLRKKWLCIRTEPRDRVVDAIGEIIIMGKSKKVPRDYTSAGEIDSLLVCYKVVAIPQTYGIPTSNSSSALETKPTSGGLYPGLPNPNIYNSTPSNLNVTGGSNSSAFTLKNVGIPRVKAIDGIDFKLNPSFVSNDSDRDSQLPDLSQFAHLEMNSDRYNYNFATEHAVVS</sequence>
<evidence type="ECO:0000256" key="15">
    <source>
        <dbReference type="ARBA" id="ARBA00053101"/>
    </source>
</evidence>
<dbReference type="Gene3D" id="1.10.150.900">
    <property type="match status" value="1"/>
</dbReference>
<dbReference type="InterPro" id="IPR018798">
    <property type="entry name" value="MVB12A/B"/>
</dbReference>
<keyword evidence="11 17" id="KW-0862">Zinc</keyword>
<dbReference type="PROSITE" id="PS51498">
    <property type="entry name" value="MABP"/>
    <property type="match status" value="1"/>
</dbReference>
<keyword evidence="9" id="KW-0967">Endosome</keyword>
<dbReference type="PROSITE" id="PS51497">
    <property type="entry name" value="UMA"/>
    <property type="match status" value="1"/>
</dbReference>
<comment type="similarity">
    <text evidence="4">Belongs to the MVB12 family.</text>
</comment>
<dbReference type="EnsemblMetazoa" id="CJA08877b.1">
    <property type="protein sequence ID" value="CJA08877b.1"/>
    <property type="gene ID" value="WBGene00128081"/>
</dbReference>
<keyword evidence="7" id="KW-0963">Cytoplasm</keyword>
<dbReference type="GO" id="GO:0000813">
    <property type="term" value="C:ESCRT I complex"/>
    <property type="evidence" value="ECO:0007669"/>
    <property type="project" value="InterPro"/>
</dbReference>
<evidence type="ECO:0000256" key="6">
    <source>
        <dbReference type="ARBA" id="ARBA00022448"/>
    </source>
</evidence>
<feature type="domain" description="UMA" evidence="18">
    <location>
        <begin position="575"/>
        <end position="624"/>
    </location>
</feature>
<evidence type="ECO:0000256" key="4">
    <source>
        <dbReference type="ARBA" id="ARBA00010432"/>
    </source>
</evidence>
<evidence type="ECO:0000256" key="10">
    <source>
        <dbReference type="ARBA" id="ARBA00022801"/>
    </source>
</evidence>
<evidence type="ECO:0000313" key="20">
    <source>
        <dbReference type="EnsemblMetazoa" id="CJA08877b.1"/>
    </source>
</evidence>
<dbReference type="InterPro" id="IPR023340">
    <property type="entry name" value="UMA"/>
</dbReference>
<keyword evidence="8 17" id="KW-0479">Metal-binding</keyword>
<evidence type="ECO:0000256" key="17">
    <source>
        <dbReference type="PIRSR" id="PIRSR610159-2"/>
    </source>
</evidence>
<dbReference type="Proteomes" id="UP000005237">
    <property type="component" value="Unassembled WGS sequence"/>
</dbReference>
<keyword evidence="13" id="KW-0472">Membrane</keyword>
<dbReference type="InterPro" id="IPR010159">
    <property type="entry name" value="N-acyl_aa_amidohydrolase"/>
</dbReference>
<evidence type="ECO:0000256" key="5">
    <source>
        <dbReference type="ARBA" id="ARBA00011913"/>
    </source>
</evidence>
<dbReference type="Gene3D" id="3.30.70.360">
    <property type="match status" value="1"/>
</dbReference>
<comment type="function">
    <text evidence="15">Component of the ESCRT-I complex, a regulator of vesicular trafficking process. Required for the sorting of endocytic ubiquitinated cargos into multivesicular bodies.</text>
</comment>
<proteinExistence type="inferred from homology"/>
<evidence type="ECO:0000256" key="9">
    <source>
        <dbReference type="ARBA" id="ARBA00022753"/>
    </source>
</evidence>
<dbReference type="GO" id="GO:0004046">
    <property type="term" value="F:aminoacylase activity"/>
    <property type="evidence" value="ECO:0007669"/>
    <property type="project" value="UniProtKB-EC"/>
</dbReference>
<dbReference type="InterPro" id="IPR023341">
    <property type="entry name" value="MABP"/>
</dbReference>
<evidence type="ECO:0000256" key="16">
    <source>
        <dbReference type="PIRSR" id="PIRSR610159-1"/>
    </source>
</evidence>
<evidence type="ECO:0000313" key="21">
    <source>
        <dbReference type="Proteomes" id="UP000005237"/>
    </source>
</evidence>
<evidence type="ECO:0000259" key="19">
    <source>
        <dbReference type="PROSITE" id="PS51498"/>
    </source>
</evidence>
<name>A0A8R1DQL2_CAEJA</name>
<dbReference type="Gene3D" id="3.40.630.10">
    <property type="entry name" value="Zn peptidases"/>
    <property type="match status" value="1"/>
</dbReference>
<dbReference type="InterPro" id="IPR002933">
    <property type="entry name" value="Peptidase_M20"/>
</dbReference>
<dbReference type="PROSITE" id="PS00758">
    <property type="entry name" value="ARGE_DAPE_CPG2_1"/>
    <property type="match status" value="1"/>
</dbReference>
<dbReference type="GO" id="GO:0046872">
    <property type="term" value="F:metal ion binding"/>
    <property type="evidence" value="ECO:0007669"/>
    <property type="project" value="UniProtKB-KW"/>
</dbReference>
<feature type="binding site" evidence="17">
    <location>
        <position position="88"/>
    </location>
    <ligand>
        <name>Zn(2+)</name>
        <dbReference type="ChEBI" id="CHEBI:29105"/>
        <label>2</label>
    </ligand>
</feature>